<dbReference type="InterPro" id="IPR013783">
    <property type="entry name" value="Ig-like_fold"/>
</dbReference>
<organism evidence="4 5">
    <name type="scientific">Amazona collaria</name>
    <name type="common">yellow-billed parrot</name>
    <dbReference type="NCBI Taxonomy" id="241587"/>
    <lineage>
        <taxon>Eukaryota</taxon>
        <taxon>Metazoa</taxon>
        <taxon>Chordata</taxon>
        <taxon>Craniata</taxon>
        <taxon>Vertebrata</taxon>
        <taxon>Euteleostomi</taxon>
        <taxon>Archelosauria</taxon>
        <taxon>Archosauria</taxon>
        <taxon>Dinosauria</taxon>
        <taxon>Saurischia</taxon>
        <taxon>Theropoda</taxon>
        <taxon>Coelurosauria</taxon>
        <taxon>Aves</taxon>
        <taxon>Neognathae</taxon>
        <taxon>Neoaves</taxon>
        <taxon>Telluraves</taxon>
        <taxon>Australaves</taxon>
        <taxon>Psittaciformes</taxon>
        <taxon>Psittacidae</taxon>
        <taxon>Amazona</taxon>
    </lineage>
</organism>
<dbReference type="Gene3D" id="2.60.40.10">
    <property type="entry name" value="Immunoglobulins"/>
    <property type="match status" value="1"/>
</dbReference>
<dbReference type="InterPro" id="IPR013098">
    <property type="entry name" value="Ig_I-set"/>
</dbReference>
<dbReference type="InterPro" id="IPR003599">
    <property type="entry name" value="Ig_sub"/>
</dbReference>
<dbReference type="InterPro" id="IPR007110">
    <property type="entry name" value="Ig-like_dom"/>
</dbReference>
<dbReference type="PANTHER" id="PTHR10075">
    <property type="entry name" value="BASIGIN RELATED"/>
    <property type="match status" value="1"/>
</dbReference>
<dbReference type="Proteomes" id="UP000694522">
    <property type="component" value="Unplaced"/>
</dbReference>
<dbReference type="InterPro" id="IPR013106">
    <property type="entry name" value="Ig_V-set"/>
</dbReference>
<dbReference type="SUPFAM" id="SSF48726">
    <property type="entry name" value="Immunoglobulin"/>
    <property type="match status" value="1"/>
</dbReference>
<dbReference type="Ensembl" id="ENSACOT00000005736.1">
    <property type="protein sequence ID" value="ENSACOP00000005532.1"/>
    <property type="gene ID" value="ENSACOG00000003912.1"/>
</dbReference>
<evidence type="ECO:0000313" key="4">
    <source>
        <dbReference type="Ensembl" id="ENSACOP00000005532.1"/>
    </source>
</evidence>
<dbReference type="SMART" id="SM00408">
    <property type="entry name" value="IGc2"/>
    <property type="match status" value="1"/>
</dbReference>
<keyword evidence="5" id="KW-1185">Reference proteome</keyword>
<dbReference type="GO" id="GO:0005886">
    <property type="term" value="C:plasma membrane"/>
    <property type="evidence" value="ECO:0007669"/>
    <property type="project" value="TreeGrafter"/>
</dbReference>
<dbReference type="SMART" id="SM00409">
    <property type="entry name" value="IG"/>
    <property type="match status" value="1"/>
</dbReference>
<dbReference type="AlphaFoldDB" id="A0A8B9F7D4"/>
<accession>A0A8B9F7D4</accession>
<dbReference type="GO" id="GO:0030424">
    <property type="term" value="C:axon"/>
    <property type="evidence" value="ECO:0007669"/>
    <property type="project" value="TreeGrafter"/>
</dbReference>
<dbReference type="SMART" id="SM00406">
    <property type="entry name" value="IGv"/>
    <property type="match status" value="1"/>
</dbReference>
<name>A0A8B9F7D4_9PSIT</name>
<keyword evidence="1" id="KW-0393">Immunoglobulin domain</keyword>
<protein>
    <recommendedName>
        <fullName evidence="3">Ig-like domain-containing protein</fullName>
    </recommendedName>
</protein>
<feature type="domain" description="Ig-like" evidence="3">
    <location>
        <begin position="31"/>
        <end position="115"/>
    </location>
</feature>
<dbReference type="GO" id="GO:0098632">
    <property type="term" value="F:cell-cell adhesion mediator activity"/>
    <property type="evidence" value="ECO:0007669"/>
    <property type="project" value="TreeGrafter"/>
</dbReference>
<feature type="region of interest" description="Disordered" evidence="2">
    <location>
        <begin position="118"/>
        <end position="139"/>
    </location>
</feature>
<dbReference type="PANTHER" id="PTHR10075:SF14">
    <property type="entry name" value="CELL ADHESION MOLECULE DSCAM2-RELATED"/>
    <property type="match status" value="1"/>
</dbReference>
<dbReference type="Pfam" id="PF07679">
    <property type="entry name" value="I-set"/>
    <property type="match status" value="1"/>
</dbReference>
<dbReference type="GO" id="GO:0070593">
    <property type="term" value="P:dendrite self-avoidance"/>
    <property type="evidence" value="ECO:0007669"/>
    <property type="project" value="TreeGrafter"/>
</dbReference>
<evidence type="ECO:0000256" key="1">
    <source>
        <dbReference type="ARBA" id="ARBA00023319"/>
    </source>
</evidence>
<evidence type="ECO:0000313" key="5">
    <source>
        <dbReference type="Proteomes" id="UP000694522"/>
    </source>
</evidence>
<dbReference type="InterPro" id="IPR003598">
    <property type="entry name" value="Ig_sub2"/>
</dbReference>
<evidence type="ECO:0000256" key="2">
    <source>
        <dbReference type="SAM" id="MobiDB-lite"/>
    </source>
</evidence>
<proteinExistence type="predicted"/>
<evidence type="ECO:0000259" key="3">
    <source>
        <dbReference type="PROSITE" id="PS50835"/>
    </source>
</evidence>
<sequence>SAGPFLLSLWASSSPCEPVSSPNPDPAESIPTMLDSFQSREVRAGRPVELPCIASGYPNPAVRWIKDGRPLPADSRWTKRITGLSISELRVEDSGTYICEVTNTFGSAEVTGTLTVIGESPRGGQDEGPREYSEQCWGM</sequence>
<reference evidence="4" key="2">
    <citation type="submission" date="2025-09" db="UniProtKB">
        <authorList>
            <consortium name="Ensembl"/>
        </authorList>
    </citation>
    <scope>IDENTIFICATION</scope>
</reference>
<reference evidence="4" key="1">
    <citation type="submission" date="2025-08" db="UniProtKB">
        <authorList>
            <consortium name="Ensembl"/>
        </authorList>
    </citation>
    <scope>IDENTIFICATION</scope>
</reference>
<dbReference type="PROSITE" id="PS50835">
    <property type="entry name" value="IG_LIKE"/>
    <property type="match status" value="1"/>
</dbReference>
<dbReference type="GO" id="GO:0007411">
    <property type="term" value="P:axon guidance"/>
    <property type="evidence" value="ECO:0007669"/>
    <property type="project" value="TreeGrafter"/>
</dbReference>
<dbReference type="FunFam" id="2.60.40.10:FF:000729">
    <property type="entry name" value="Down syndrome cell adhesion molecule"/>
    <property type="match status" value="1"/>
</dbReference>
<feature type="compositionally biased region" description="Basic and acidic residues" evidence="2">
    <location>
        <begin position="124"/>
        <end position="133"/>
    </location>
</feature>
<dbReference type="GO" id="GO:0007156">
    <property type="term" value="P:homophilic cell adhesion via plasma membrane adhesion molecules"/>
    <property type="evidence" value="ECO:0007669"/>
    <property type="project" value="TreeGrafter"/>
</dbReference>
<dbReference type="InterPro" id="IPR036179">
    <property type="entry name" value="Ig-like_dom_sf"/>
</dbReference>